<dbReference type="AlphaFoldDB" id="A0A2U2DTA1"/>
<comment type="caution">
    <text evidence="2">The sequence shown here is derived from an EMBL/GenBank/DDBJ whole genome shotgun (WGS) entry which is preliminary data.</text>
</comment>
<name>A0A2U2DTA1_9HYPH</name>
<evidence type="ECO:0000256" key="1">
    <source>
        <dbReference type="SAM" id="SignalP"/>
    </source>
</evidence>
<feature type="signal peptide" evidence="1">
    <location>
        <begin position="1"/>
        <end position="22"/>
    </location>
</feature>
<dbReference type="Proteomes" id="UP000245252">
    <property type="component" value="Unassembled WGS sequence"/>
</dbReference>
<keyword evidence="3" id="KW-1185">Reference proteome</keyword>
<organism evidence="2 3">
    <name type="scientific">Metarhizobium album</name>
    <dbReference type="NCBI Taxonomy" id="2182425"/>
    <lineage>
        <taxon>Bacteria</taxon>
        <taxon>Pseudomonadati</taxon>
        <taxon>Pseudomonadota</taxon>
        <taxon>Alphaproteobacteria</taxon>
        <taxon>Hyphomicrobiales</taxon>
        <taxon>Rhizobiaceae</taxon>
        <taxon>Metarhizobium</taxon>
    </lineage>
</organism>
<dbReference type="InterPro" id="IPR032347">
    <property type="entry name" value="DUF4864"/>
</dbReference>
<dbReference type="Pfam" id="PF16156">
    <property type="entry name" value="DUF4864"/>
    <property type="match status" value="1"/>
</dbReference>
<protein>
    <submittedName>
        <fullName evidence="2">DUF4864 domain-containing protein</fullName>
    </submittedName>
</protein>
<proteinExistence type="predicted"/>
<evidence type="ECO:0000313" key="3">
    <source>
        <dbReference type="Proteomes" id="UP000245252"/>
    </source>
</evidence>
<keyword evidence="1" id="KW-0732">Signal</keyword>
<dbReference type="RefSeq" id="WP_109457814.1">
    <property type="nucleotide sequence ID" value="NZ_QFBC01000003.1"/>
</dbReference>
<evidence type="ECO:0000313" key="2">
    <source>
        <dbReference type="EMBL" id="PWE56439.1"/>
    </source>
</evidence>
<dbReference type="OrthoDB" id="9130422at2"/>
<dbReference type="EMBL" id="QFBC01000003">
    <property type="protein sequence ID" value="PWE56439.1"/>
    <property type="molecule type" value="Genomic_DNA"/>
</dbReference>
<gene>
    <name evidence="2" type="ORF">DEM27_08565</name>
</gene>
<accession>A0A2U2DTA1</accession>
<sequence>MRLSQVLAVSALLLAVPPAALAEDPVVAGQSIIERQIAAFLKNDADAAYSYASPTIKSIFPDKDRFFDMVRKSYTPVYRPGNYAFGRSKSINGGETVIQELLITGTEGKDYSALYQLQRQPDGSYKINGVQMLRTTQSTGI</sequence>
<reference evidence="2 3" key="1">
    <citation type="submission" date="2018-05" db="EMBL/GenBank/DDBJ databases">
        <title>The draft genome of strain NS-104.</title>
        <authorList>
            <person name="Hang P."/>
            <person name="Jiang J."/>
        </authorList>
    </citation>
    <scope>NUCLEOTIDE SEQUENCE [LARGE SCALE GENOMIC DNA]</scope>
    <source>
        <strain evidence="2 3">NS-104</strain>
    </source>
</reference>
<feature type="chain" id="PRO_5015731664" evidence="1">
    <location>
        <begin position="23"/>
        <end position="141"/>
    </location>
</feature>